<dbReference type="InterPro" id="IPR022029">
    <property type="entry name" value="YoaR-like_PG-bd"/>
</dbReference>
<dbReference type="Pfam" id="PF12229">
    <property type="entry name" value="PG_binding_4"/>
    <property type="match status" value="1"/>
</dbReference>
<reference evidence="5 6" key="1">
    <citation type="submission" date="2017-02" db="EMBL/GenBank/DDBJ databases">
        <authorList>
            <person name="Peterson S.W."/>
        </authorList>
    </citation>
    <scope>NUCLEOTIDE SEQUENCE [LARGE SCALE GENOMIC DNA]</scope>
    <source>
        <strain evidence="5 6">ATCC 35992</strain>
    </source>
</reference>
<sequence>MKFNRKHIACLFAMASVFCVFSSKTYANESQKALKGVYIENIDIANMTEADAKRAVKSYVESISDQKVTLAIGSEKVSVQASELGYKWANKEVVDDAVSYGQSGNIVARYKANKDLEHGNKVYSVEMEVKKNMLESGLEKVIEEFGSTAKNASLELTDNGFKVIPEKNGYVIDKDEASKVLYDYMKEDWATDSVGLVKLPTTEEKAQVTSEDCEKVSDEPLGSYTTTFSVSTTTENRNKNIENGCKKLDGLVLYPGDEISCNEMFLPFTAENGYYEAGAFINGEVSTDIGGGICQVSTTLYNALLRAEVEITERLNHSMTVNYVPLAADAAITGDYKDLKFKNDTDAPLYIEGIFSWGGSIKFNVYGHETRPANRTLEFESETVSKKEPEVKITKDSTKPEGYEEIVTAGYTGYVAKLWKYVFIDGQLEDKILINTSTYKATPTEKIVGTAKKEKTTKKKDETKKDGESSDGSEESSSTKANGESTTPAQSESTTPRQSESTTSRREQEGPGVIE</sequence>
<feature type="compositionally biased region" description="Polar residues" evidence="2">
    <location>
        <begin position="479"/>
        <end position="502"/>
    </location>
</feature>
<dbReference type="AlphaFoldDB" id="A0A1T4VY78"/>
<proteinExistence type="predicted"/>
<dbReference type="STRING" id="39495.SAMN02745111_01931"/>
<dbReference type="Proteomes" id="UP000190814">
    <property type="component" value="Unassembled WGS sequence"/>
</dbReference>
<dbReference type="Pfam" id="PF07501">
    <property type="entry name" value="G5"/>
    <property type="match status" value="1"/>
</dbReference>
<dbReference type="InterPro" id="IPR052913">
    <property type="entry name" value="Glycopeptide_resist_protein"/>
</dbReference>
<keyword evidence="1 3" id="KW-0732">Signal</keyword>
<evidence type="ECO:0000313" key="6">
    <source>
        <dbReference type="Proteomes" id="UP000190814"/>
    </source>
</evidence>
<name>A0A1T4VY78_9FIRM</name>
<feature type="domain" description="G5" evidence="4">
    <location>
        <begin position="373"/>
        <end position="454"/>
    </location>
</feature>
<dbReference type="PANTHER" id="PTHR35788">
    <property type="entry name" value="EXPORTED PROTEIN-RELATED"/>
    <property type="match status" value="1"/>
</dbReference>
<feature type="region of interest" description="Disordered" evidence="2">
    <location>
        <begin position="453"/>
        <end position="515"/>
    </location>
</feature>
<evidence type="ECO:0000313" key="5">
    <source>
        <dbReference type="EMBL" id="SKA69849.1"/>
    </source>
</evidence>
<evidence type="ECO:0000256" key="3">
    <source>
        <dbReference type="SAM" id="SignalP"/>
    </source>
</evidence>
<dbReference type="PROSITE" id="PS51109">
    <property type="entry name" value="G5"/>
    <property type="match status" value="1"/>
</dbReference>
<evidence type="ECO:0000256" key="1">
    <source>
        <dbReference type="ARBA" id="ARBA00022729"/>
    </source>
</evidence>
<dbReference type="PANTHER" id="PTHR35788:SF1">
    <property type="entry name" value="EXPORTED PROTEIN"/>
    <property type="match status" value="1"/>
</dbReference>
<dbReference type="OrthoDB" id="9797191at2"/>
<dbReference type="InterPro" id="IPR007391">
    <property type="entry name" value="Vancomycin_resist_VanW"/>
</dbReference>
<organism evidence="5 6">
    <name type="scientific">Eubacterium uniforme</name>
    <dbReference type="NCBI Taxonomy" id="39495"/>
    <lineage>
        <taxon>Bacteria</taxon>
        <taxon>Bacillati</taxon>
        <taxon>Bacillota</taxon>
        <taxon>Clostridia</taxon>
        <taxon>Eubacteriales</taxon>
        <taxon>Eubacteriaceae</taxon>
        <taxon>Eubacterium</taxon>
    </lineage>
</organism>
<dbReference type="RefSeq" id="WP_078766772.1">
    <property type="nucleotide sequence ID" value="NZ_FUXZ01000012.1"/>
</dbReference>
<protein>
    <submittedName>
        <fullName evidence="5">Vancomycin resistance protein YoaR, contains peptidoglycan-binding and VanW domains</fullName>
    </submittedName>
</protein>
<feature type="compositionally biased region" description="Basic and acidic residues" evidence="2">
    <location>
        <begin position="453"/>
        <end position="468"/>
    </location>
</feature>
<dbReference type="SMART" id="SM01208">
    <property type="entry name" value="G5"/>
    <property type="match status" value="1"/>
</dbReference>
<dbReference type="InterPro" id="IPR011098">
    <property type="entry name" value="G5_dom"/>
</dbReference>
<gene>
    <name evidence="5" type="ORF">SAMN02745111_01931</name>
</gene>
<feature type="chain" id="PRO_5012413969" evidence="3">
    <location>
        <begin position="28"/>
        <end position="515"/>
    </location>
</feature>
<feature type="signal peptide" evidence="3">
    <location>
        <begin position="1"/>
        <end position="27"/>
    </location>
</feature>
<evidence type="ECO:0000256" key="2">
    <source>
        <dbReference type="SAM" id="MobiDB-lite"/>
    </source>
</evidence>
<accession>A0A1T4VY78</accession>
<dbReference type="EMBL" id="FUXZ01000012">
    <property type="protein sequence ID" value="SKA69849.1"/>
    <property type="molecule type" value="Genomic_DNA"/>
</dbReference>
<evidence type="ECO:0000259" key="4">
    <source>
        <dbReference type="PROSITE" id="PS51109"/>
    </source>
</evidence>
<dbReference type="Pfam" id="PF04294">
    <property type="entry name" value="VanW"/>
    <property type="match status" value="1"/>
</dbReference>
<keyword evidence="6" id="KW-1185">Reference proteome</keyword>